<dbReference type="CDD" id="cd00159">
    <property type="entry name" value="RhoGAP"/>
    <property type="match status" value="1"/>
</dbReference>
<gene>
    <name evidence="3" type="ORF">NAEGRDRAFT_80572</name>
</gene>
<dbReference type="STRING" id="5762.D2VMS2"/>
<dbReference type="PANTHER" id="PTHR45808">
    <property type="entry name" value="RHO GTPASE-ACTIVATING PROTEIN 68F"/>
    <property type="match status" value="1"/>
</dbReference>
<evidence type="ECO:0000313" key="3">
    <source>
        <dbReference type="EMBL" id="EFC41879.1"/>
    </source>
</evidence>
<feature type="region of interest" description="Disordered" evidence="1">
    <location>
        <begin position="443"/>
        <end position="466"/>
    </location>
</feature>
<dbReference type="RefSeq" id="XP_002674623.1">
    <property type="nucleotide sequence ID" value="XM_002674577.1"/>
</dbReference>
<dbReference type="PROSITE" id="PS50238">
    <property type="entry name" value="RHOGAP"/>
    <property type="match status" value="1"/>
</dbReference>
<keyword evidence="4" id="KW-1185">Reference proteome</keyword>
<sequence length="689" mass="77188">MSSLSDDVTQLCVNIHINEVETFRLDGVRSDETFSQVMDQFIQERCMPKLSKHKFALLPSDIEKSVLSKQKDPKKKRKELLKELIHVQMNDSIGQSTYAMFISRENTMHLQLSPPIPPQEMNKIFGRPLGFLFHKEQKLSSSSSSSTSGADLPPVPDFIDMLCSYIAIHGQVLGIFRVSGSLRHTEALKQQFEEANNSNYKPIMPGTDPNAIASLLKMYLRELPQPLIEARFYRKLCNLFGANSSSAASEEENESTSGAESSITRERVIELRGIVRSMSERNIVVLERLMALCALIVKNREVTMMNDENVALVLGPNLLWAPSEEEDENGDLKRDDPSAFAMNSLKDTPTICAIVSVLVVNYSQIFENDSPYDIELKGSKNLSRDQLWVKKSATSTTSTQSGALSARGMQHLRAGSMFNSPSTSPSSPSGGVAKKQLLVGLQPKNYSSGSDTEQKRGGASKNFRGHMPRGIVEKLSVGADMIYPLRLVRLTGESLVVMTIRESTTSEGHAQSEFLVDREIPYDHIKKLEIMNQVKTVEKVEDDDEEQPGKKEEKKKTNTDSVNGIKVIYQQKGGFNTSVIVTEDFGSTEQDPSLYHYVDTSISLRMWHDNLSSVLKRYESFVALAKNDPDNFGAVLTKKEFKIAKQAKMEQQKKLEDERKIALDHPVDELMTIEANDQYDSTIEGEIEY</sequence>
<dbReference type="GO" id="GO:0005737">
    <property type="term" value="C:cytoplasm"/>
    <property type="evidence" value="ECO:0007669"/>
    <property type="project" value="TreeGrafter"/>
</dbReference>
<accession>D2VMS2</accession>
<name>D2VMS2_NAEGR</name>
<dbReference type="Proteomes" id="UP000006671">
    <property type="component" value="Unassembled WGS sequence"/>
</dbReference>
<dbReference type="Gene3D" id="1.10.555.10">
    <property type="entry name" value="Rho GTPase activation protein"/>
    <property type="match status" value="1"/>
</dbReference>
<dbReference type="OMA" id="MPRGIVE"/>
<dbReference type="GO" id="GO:0005096">
    <property type="term" value="F:GTPase activator activity"/>
    <property type="evidence" value="ECO:0007669"/>
    <property type="project" value="TreeGrafter"/>
</dbReference>
<feature type="region of interest" description="Disordered" evidence="1">
    <location>
        <begin position="539"/>
        <end position="558"/>
    </location>
</feature>
<evidence type="ECO:0000313" key="4">
    <source>
        <dbReference type="Proteomes" id="UP000006671"/>
    </source>
</evidence>
<dbReference type="VEuPathDB" id="AmoebaDB:NAEGRDRAFT_80572"/>
<dbReference type="GeneID" id="8855097"/>
<protein>
    <submittedName>
        <fullName evidence="3">Rho GTPase activating protein</fullName>
    </submittedName>
</protein>
<dbReference type="InParanoid" id="D2VMS2"/>
<dbReference type="PANTHER" id="PTHR45808:SF2">
    <property type="entry name" value="RHO GTPASE-ACTIVATING PROTEIN 68F"/>
    <property type="match status" value="1"/>
</dbReference>
<dbReference type="InterPro" id="IPR008936">
    <property type="entry name" value="Rho_GTPase_activation_prot"/>
</dbReference>
<organism evidence="4">
    <name type="scientific">Naegleria gruberi</name>
    <name type="common">Amoeba</name>
    <dbReference type="NCBI Taxonomy" id="5762"/>
    <lineage>
        <taxon>Eukaryota</taxon>
        <taxon>Discoba</taxon>
        <taxon>Heterolobosea</taxon>
        <taxon>Tetramitia</taxon>
        <taxon>Eutetramitia</taxon>
        <taxon>Vahlkampfiidae</taxon>
        <taxon>Naegleria</taxon>
    </lineage>
</organism>
<proteinExistence type="predicted"/>
<feature type="domain" description="Rho-GAP" evidence="2">
    <location>
        <begin position="137"/>
        <end position="366"/>
    </location>
</feature>
<dbReference type="SMART" id="SM00324">
    <property type="entry name" value="RhoGAP"/>
    <property type="match status" value="1"/>
</dbReference>
<reference evidence="3 4" key="1">
    <citation type="journal article" date="2010" name="Cell">
        <title>The genome of Naegleria gruberi illuminates early eukaryotic versatility.</title>
        <authorList>
            <person name="Fritz-Laylin L.K."/>
            <person name="Prochnik S.E."/>
            <person name="Ginger M.L."/>
            <person name="Dacks J.B."/>
            <person name="Carpenter M.L."/>
            <person name="Field M.C."/>
            <person name="Kuo A."/>
            <person name="Paredez A."/>
            <person name="Chapman J."/>
            <person name="Pham J."/>
            <person name="Shu S."/>
            <person name="Neupane R."/>
            <person name="Cipriano M."/>
            <person name="Mancuso J."/>
            <person name="Tu H."/>
            <person name="Salamov A."/>
            <person name="Lindquist E."/>
            <person name="Shapiro H."/>
            <person name="Lucas S."/>
            <person name="Grigoriev I.V."/>
            <person name="Cande W.Z."/>
            <person name="Fulton C."/>
            <person name="Rokhsar D.S."/>
            <person name="Dawson S.C."/>
        </authorList>
    </citation>
    <scope>NUCLEOTIDE SEQUENCE [LARGE SCALE GENOMIC DNA]</scope>
    <source>
        <strain evidence="3 4">NEG-M</strain>
    </source>
</reference>
<dbReference type="EMBL" id="GG738883">
    <property type="protein sequence ID" value="EFC41879.1"/>
    <property type="molecule type" value="Genomic_DNA"/>
</dbReference>
<dbReference type="Pfam" id="PF00620">
    <property type="entry name" value="RhoGAP"/>
    <property type="match status" value="1"/>
</dbReference>
<dbReference type="OrthoDB" id="185175at2759"/>
<evidence type="ECO:0000256" key="1">
    <source>
        <dbReference type="SAM" id="MobiDB-lite"/>
    </source>
</evidence>
<feature type="compositionally biased region" description="Basic and acidic residues" evidence="1">
    <location>
        <begin position="547"/>
        <end position="558"/>
    </location>
</feature>
<dbReference type="eggNOG" id="KOG4270">
    <property type="taxonomic scope" value="Eukaryota"/>
</dbReference>
<dbReference type="AlphaFoldDB" id="D2VMS2"/>
<dbReference type="InterPro" id="IPR000198">
    <property type="entry name" value="RhoGAP_dom"/>
</dbReference>
<dbReference type="SUPFAM" id="SSF48350">
    <property type="entry name" value="GTPase activation domain, GAP"/>
    <property type="match status" value="1"/>
</dbReference>
<evidence type="ECO:0000259" key="2">
    <source>
        <dbReference type="PROSITE" id="PS50238"/>
    </source>
</evidence>
<dbReference type="KEGG" id="ngr:NAEGRDRAFT_80572"/>
<dbReference type="GO" id="GO:0007264">
    <property type="term" value="P:small GTPase-mediated signal transduction"/>
    <property type="evidence" value="ECO:0007669"/>
    <property type="project" value="TreeGrafter"/>
</dbReference>